<feature type="region of interest" description="Disordered" evidence="4">
    <location>
        <begin position="142"/>
        <end position="166"/>
    </location>
</feature>
<feature type="region of interest" description="Disordered" evidence="4">
    <location>
        <begin position="78"/>
        <end position="115"/>
    </location>
</feature>
<dbReference type="PROSITE" id="PS51017">
    <property type="entry name" value="CCT"/>
    <property type="match status" value="2"/>
</dbReference>
<evidence type="ECO:0000256" key="2">
    <source>
        <dbReference type="ARBA" id="ARBA00023242"/>
    </source>
</evidence>
<reference evidence="6" key="1">
    <citation type="journal article" date="2023" name="bioRxiv">
        <title>Improved chromosome-level genome assembly for marigold (Tagetes erecta).</title>
        <authorList>
            <person name="Jiang F."/>
            <person name="Yuan L."/>
            <person name="Wang S."/>
            <person name="Wang H."/>
            <person name="Xu D."/>
            <person name="Wang A."/>
            <person name="Fan W."/>
        </authorList>
    </citation>
    <scope>NUCLEOTIDE SEQUENCE</scope>
    <source>
        <strain evidence="6">WSJ</strain>
        <tissue evidence="6">Leaf</tissue>
    </source>
</reference>
<keyword evidence="2 3" id="KW-0539">Nucleus</keyword>
<dbReference type="GO" id="GO:0009909">
    <property type="term" value="P:regulation of flower development"/>
    <property type="evidence" value="ECO:0007669"/>
    <property type="project" value="InterPro"/>
</dbReference>
<evidence type="ECO:0000313" key="6">
    <source>
        <dbReference type="EMBL" id="KAK1435874.1"/>
    </source>
</evidence>
<keyword evidence="7" id="KW-1185">Reference proteome</keyword>
<dbReference type="InterPro" id="IPR010402">
    <property type="entry name" value="CCT_domain"/>
</dbReference>
<sequence>MSRHERILRYFEKKKSRKYVKKIIHSSRKAYARSRPRGSLQPTGAGINGIMPEANFGTMNLPREWALNQFPFSPFHPGNLTEEKVGIHSNSTKRSSLGTQQQNSKNGLKKSSQLTLASKQEKILRYVEKKKSRKYEKKIIHSSRTTYAQTRPRVQGRFARNSQANA</sequence>
<dbReference type="GO" id="GO:0005634">
    <property type="term" value="C:nucleus"/>
    <property type="evidence" value="ECO:0007669"/>
    <property type="project" value="UniProtKB-SubCell"/>
</dbReference>
<evidence type="ECO:0000256" key="1">
    <source>
        <dbReference type="ARBA" id="ARBA00004123"/>
    </source>
</evidence>
<evidence type="ECO:0000256" key="3">
    <source>
        <dbReference type="PROSITE-ProRule" id="PRU00357"/>
    </source>
</evidence>
<evidence type="ECO:0000256" key="4">
    <source>
        <dbReference type="SAM" id="MobiDB-lite"/>
    </source>
</evidence>
<comment type="subcellular location">
    <subcellularLocation>
        <location evidence="1 3">Nucleus</location>
    </subcellularLocation>
</comment>
<comment type="caution">
    <text evidence="6">The sequence shown here is derived from an EMBL/GenBank/DDBJ whole genome shotgun (WGS) entry which is preliminary data.</text>
</comment>
<dbReference type="PANTHER" id="PTHR31319:SF39">
    <property type="entry name" value="ZINC FINGER PROTEIN CONSTANS-LIKE 1"/>
    <property type="match status" value="1"/>
</dbReference>
<organism evidence="6 7">
    <name type="scientific">Tagetes erecta</name>
    <name type="common">African marigold</name>
    <dbReference type="NCBI Taxonomy" id="13708"/>
    <lineage>
        <taxon>Eukaryota</taxon>
        <taxon>Viridiplantae</taxon>
        <taxon>Streptophyta</taxon>
        <taxon>Embryophyta</taxon>
        <taxon>Tracheophyta</taxon>
        <taxon>Spermatophyta</taxon>
        <taxon>Magnoliopsida</taxon>
        <taxon>eudicotyledons</taxon>
        <taxon>Gunneridae</taxon>
        <taxon>Pentapetalae</taxon>
        <taxon>asterids</taxon>
        <taxon>campanulids</taxon>
        <taxon>Asterales</taxon>
        <taxon>Asteraceae</taxon>
        <taxon>Asteroideae</taxon>
        <taxon>Heliantheae alliance</taxon>
        <taxon>Tageteae</taxon>
        <taxon>Tagetes</taxon>
    </lineage>
</organism>
<feature type="domain" description="CCT" evidence="5">
    <location>
        <begin position="119"/>
        <end position="161"/>
    </location>
</feature>
<feature type="domain" description="CCT" evidence="5">
    <location>
        <begin position="3"/>
        <end position="45"/>
    </location>
</feature>
<dbReference type="EMBL" id="JAUHHV010000001">
    <property type="protein sequence ID" value="KAK1435874.1"/>
    <property type="molecule type" value="Genomic_DNA"/>
</dbReference>
<feature type="region of interest" description="Disordered" evidence="4">
    <location>
        <begin position="27"/>
        <end position="47"/>
    </location>
</feature>
<evidence type="ECO:0000313" key="7">
    <source>
        <dbReference type="Proteomes" id="UP001229421"/>
    </source>
</evidence>
<evidence type="ECO:0000259" key="5">
    <source>
        <dbReference type="PROSITE" id="PS51017"/>
    </source>
</evidence>
<dbReference type="GO" id="GO:2000028">
    <property type="term" value="P:regulation of photoperiodism, flowering"/>
    <property type="evidence" value="ECO:0007669"/>
    <property type="project" value="TreeGrafter"/>
</dbReference>
<protein>
    <recommendedName>
        <fullName evidence="5">CCT domain-containing protein</fullName>
    </recommendedName>
</protein>
<gene>
    <name evidence="6" type="ORF">QVD17_01646</name>
</gene>
<dbReference type="PANTHER" id="PTHR31319">
    <property type="entry name" value="ZINC FINGER PROTEIN CONSTANS-LIKE 4"/>
    <property type="match status" value="1"/>
</dbReference>
<dbReference type="InterPro" id="IPR045281">
    <property type="entry name" value="CONSTANS-like"/>
</dbReference>
<dbReference type="GO" id="GO:0003700">
    <property type="term" value="F:DNA-binding transcription factor activity"/>
    <property type="evidence" value="ECO:0007669"/>
    <property type="project" value="TreeGrafter"/>
</dbReference>
<dbReference type="Pfam" id="PF06203">
    <property type="entry name" value="CCT"/>
    <property type="match status" value="2"/>
</dbReference>
<proteinExistence type="predicted"/>
<feature type="compositionally biased region" description="Polar residues" evidence="4">
    <location>
        <begin position="88"/>
        <end position="115"/>
    </location>
</feature>
<feature type="compositionally biased region" description="Basic residues" evidence="4">
    <location>
        <begin position="27"/>
        <end position="36"/>
    </location>
</feature>
<dbReference type="Proteomes" id="UP001229421">
    <property type="component" value="Unassembled WGS sequence"/>
</dbReference>
<name>A0AAD8P831_TARER</name>
<dbReference type="AlphaFoldDB" id="A0AAD8P831"/>
<accession>A0AAD8P831</accession>